<keyword evidence="1" id="KW-0812">Transmembrane</keyword>
<evidence type="ECO:0000313" key="2">
    <source>
        <dbReference type="EMBL" id="MFL4471047.1"/>
    </source>
</evidence>
<comment type="caution">
    <text evidence="2">The sequence shown here is derived from an EMBL/GenBank/DDBJ whole genome shotgun (WGS) entry which is preliminary data.</text>
</comment>
<evidence type="ECO:0000313" key="3">
    <source>
        <dbReference type="Proteomes" id="UP001627408"/>
    </source>
</evidence>
<keyword evidence="1" id="KW-0472">Membrane</keyword>
<keyword evidence="3" id="KW-1185">Reference proteome</keyword>
<dbReference type="EMBL" id="JBHDIY010000002">
    <property type="protein sequence ID" value="MFL4471047.1"/>
    <property type="molecule type" value="Genomic_DNA"/>
</dbReference>
<reference evidence="2 3" key="1">
    <citation type="submission" date="2024-08" db="EMBL/GenBank/DDBJ databases">
        <title>Tateyamaria sp. nov., isolated from marine algae.</title>
        <authorList>
            <person name="Choi B.J."/>
            <person name="Kim J.M."/>
            <person name="Lee J.K."/>
            <person name="Choi D.G."/>
            <person name="Bayburt H."/>
            <person name="Baek J.H."/>
            <person name="Han D.M."/>
            <person name="Jeon C.O."/>
        </authorList>
    </citation>
    <scope>NUCLEOTIDE SEQUENCE [LARGE SCALE GENOMIC DNA]</scope>
    <source>
        <strain evidence="2 3">KMU-156</strain>
    </source>
</reference>
<dbReference type="Proteomes" id="UP001627408">
    <property type="component" value="Unassembled WGS sequence"/>
</dbReference>
<dbReference type="RefSeq" id="WP_407592878.1">
    <property type="nucleotide sequence ID" value="NZ_JBHDIY010000002.1"/>
</dbReference>
<organism evidence="2 3">
    <name type="scientific">Tateyamaria armeniaca</name>
    <dbReference type="NCBI Taxonomy" id="2518930"/>
    <lineage>
        <taxon>Bacteria</taxon>
        <taxon>Pseudomonadati</taxon>
        <taxon>Pseudomonadota</taxon>
        <taxon>Alphaproteobacteria</taxon>
        <taxon>Rhodobacterales</taxon>
        <taxon>Roseobacteraceae</taxon>
        <taxon>Tateyamaria</taxon>
    </lineage>
</organism>
<gene>
    <name evidence="2" type="ORF">ACERZ8_14575</name>
</gene>
<protein>
    <submittedName>
        <fullName evidence="2">Component of SufBCD complex</fullName>
    </submittedName>
</protein>
<evidence type="ECO:0000256" key="1">
    <source>
        <dbReference type="SAM" id="Phobius"/>
    </source>
</evidence>
<accession>A0ABW8UVU7</accession>
<sequence>MDWHETIFELIDMRSFSNLWFWIALAVVWSTASHWVLGVPYDMVARARRYGGQASDDLDDLVRINTNRLLFIGRVSGLWLLGFTCFILTGLALLGFVYRIEFAQAVFLLGFPMSMVAALNLSTARLIQSEAAQGELLWKRLSRHRTYVQAIGMVSIFVTALWGMYQNMSVGPFGS</sequence>
<feature type="transmembrane region" description="Helical" evidence="1">
    <location>
        <begin position="20"/>
        <end position="39"/>
    </location>
</feature>
<feature type="transmembrane region" description="Helical" evidence="1">
    <location>
        <begin position="106"/>
        <end position="127"/>
    </location>
</feature>
<proteinExistence type="predicted"/>
<feature type="transmembrane region" description="Helical" evidence="1">
    <location>
        <begin position="78"/>
        <end position="100"/>
    </location>
</feature>
<keyword evidence="1" id="KW-1133">Transmembrane helix</keyword>
<feature type="transmembrane region" description="Helical" evidence="1">
    <location>
        <begin position="147"/>
        <end position="165"/>
    </location>
</feature>
<name>A0ABW8UVU7_9RHOB</name>